<organism evidence="2 3">
    <name type="scientific">Burkholderia anthina</name>
    <dbReference type="NCBI Taxonomy" id="179879"/>
    <lineage>
        <taxon>Bacteria</taxon>
        <taxon>Pseudomonadati</taxon>
        <taxon>Pseudomonadota</taxon>
        <taxon>Betaproteobacteria</taxon>
        <taxon>Burkholderiales</taxon>
        <taxon>Burkholderiaceae</taxon>
        <taxon>Burkholderia</taxon>
        <taxon>Burkholderia cepacia complex</taxon>
    </lineage>
</organism>
<comment type="caution">
    <text evidence="2">The sequence shown here is derived from an EMBL/GenBank/DDBJ whole genome shotgun (WGS) entry which is preliminary data.</text>
</comment>
<feature type="region of interest" description="Disordered" evidence="1">
    <location>
        <begin position="1"/>
        <end position="23"/>
    </location>
</feature>
<feature type="compositionally biased region" description="Basic residues" evidence="1">
    <location>
        <begin position="1"/>
        <end position="10"/>
    </location>
</feature>
<sequence length="113" mass="12748">MRLTSRRKWRSPCSRGRAGKPAPARLRRLRATRGSRAIAHAARARRRLRSCLKLGFPARQVALEPAGGKWSGIPISKQWNRVPDTFRVFITLLRVLVCLTMNDDDIDGTRTAA</sequence>
<accession>A0AAW3PW94</accession>
<evidence type="ECO:0000313" key="3">
    <source>
        <dbReference type="Proteomes" id="UP000070434"/>
    </source>
</evidence>
<gene>
    <name evidence="2" type="ORF">WS64_18720</name>
</gene>
<reference evidence="2 3" key="1">
    <citation type="submission" date="2015-11" db="EMBL/GenBank/DDBJ databases">
        <authorList>
            <person name="Sahl J."/>
            <person name="Wagner D."/>
            <person name="Keim P."/>
        </authorList>
    </citation>
    <scope>NUCLEOTIDE SEQUENCE [LARGE SCALE GENOMIC DNA]</scope>
    <source>
        <strain evidence="2 3">AZ-4-2-10-S1-D7</strain>
    </source>
</reference>
<dbReference type="EMBL" id="LNJP01000002">
    <property type="protein sequence ID" value="KWZ33065.1"/>
    <property type="molecule type" value="Genomic_DNA"/>
</dbReference>
<evidence type="ECO:0000256" key="1">
    <source>
        <dbReference type="SAM" id="MobiDB-lite"/>
    </source>
</evidence>
<proteinExistence type="predicted"/>
<evidence type="ECO:0000313" key="2">
    <source>
        <dbReference type="EMBL" id="KWZ33065.1"/>
    </source>
</evidence>
<dbReference type="AlphaFoldDB" id="A0AAW3PW94"/>
<feature type="compositionally biased region" description="Low complexity" evidence="1">
    <location>
        <begin position="14"/>
        <end position="23"/>
    </location>
</feature>
<name>A0AAW3PW94_9BURK</name>
<dbReference type="Proteomes" id="UP000070434">
    <property type="component" value="Chromosome 3"/>
</dbReference>
<protein>
    <submittedName>
        <fullName evidence="2">Uncharacterized protein</fullName>
    </submittedName>
</protein>